<dbReference type="AlphaFoldDB" id="A0A840ESN4"/>
<proteinExistence type="inferred from homology"/>
<dbReference type="RefSeq" id="WP_183475594.1">
    <property type="nucleotide sequence ID" value="NZ_JACIFO010000001.1"/>
</dbReference>
<organism evidence="2 3">
    <name type="scientific">Mesonia hippocampi</name>
    <dbReference type="NCBI Taxonomy" id="1628250"/>
    <lineage>
        <taxon>Bacteria</taxon>
        <taxon>Pseudomonadati</taxon>
        <taxon>Bacteroidota</taxon>
        <taxon>Flavobacteriia</taxon>
        <taxon>Flavobacteriales</taxon>
        <taxon>Flavobacteriaceae</taxon>
        <taxon>Mesonia</taxon>
    </lineage>
</organism>
<comment type="similarity">
    <text evidence="1">Belongs to the UPF0301 (AlgH) family.</text>
</comment>
<evidence type="ECO:0000313" key="2">
    <source>
        <dbReference type="EMBL" id="MBB4117947.1"/>
    </source>
</evidence>
<dbReference type="SUPFAM" id="SSF143456">
    <property type="entry name" value="VC0467-like"/>
    <property type="match status" value="1"/>
</dbReference>
<dbReference type="InterPro" id="IPR003774">
    <property type="entry name" value="AlgH-like"/>
</dbReference>
<sequence length="185" mass="21352">MPLNQPEKGNFLIARPSIFGDFTFNRSVILLADHSEDGSVGFIINKSLDFNLSDIFPDIIHRNFHIFNGGPVEQDKLFFIHSIPEKIPGSIKIVRDIYWGGDFDTVKELLRKDEIAENEIKFFLGYAGWQVHQLENELNSASWAMLDNKKREIFEDNTGLWKEKMKELGGEYLIWSNAPENPSYN</sequence>
<name>A0A840ESN4_9FLAO</name>
<dbReference type="PANTHER" id="PTHR30327:SF1">
    <property type="entry name" value="UPF0301 PROTEIN YQGE"/>
    <property type="match status" value="1"/>
</dbReference>
<dbReference type="GO" id="GO:0005829">
    <property type="term" value="C:cytosol"/>
    <property type="evidence" value="ECO:0007669"/>
    <property type="project" value="TreeGrafter"/>
</dbReference>
<dbReference type="Proteomes" id="UP000553034">
    <property type="component" value="Unassembled WGS sequence"/>
</dbReference>
<gene>
    <name evidence="2" type="ORF">GGR32_000219</name>
</gene>
<evidence type="ECO:0000256" key="1">
    <source>
        <dbReference type="ARBA" id="ARBA00009600"/>
    </source>
</evidence>
<dbReference type="EMBL" id="JACIFO010000001">
    <property type="protein sequence ID" value="MBB4117947.1"/>
    <property type="molecule type" value="Genomic_DNA"/>
</dbReference>
<keyword evidence="3" id="KW-1185">Reference proteome</keyword>
<comment type="caution">
    <text evidence="2">The sequence shown here is derived from an EMBL/GenBank/DDBJ whole genome shotgun (WGS) entry which is preliminary data.</text>
</comment>
<dbReference type="PANTHER" id="PTHR30327">
    <property type="entry name" value="UNCHARACTERIZED PROTEIN YQGE"/>
    <property type="match status" value="1"/>
</dbReference>
<dbReference type="Pfam" id="PF02622">
    <property type="entry name" value="DUF179"/>
    <property type="match status" value="1"/>
</dbReference>
<evidence type="ECO:0000313" key="3">
    <source>
        <dbReference type="Proteomes" id="UP000553034"/>
    </source>
</evidence>
<protein>
    <submittedName>
        <fullName evidence="2">Putative transcriptional regulator</fullName>
    </submittedName>
</protein>
<accession>A0A840ESN4</accession>
<reference evidence="2 3" key="1">
    <citation type="submission" date="2020-08" db="EMBL/GenBank/DDBJ databases">
        <title>Genomic Encyclopedia of Type Strains, Phase IV (KMG-IV): sequencing the most valuable type-strain genomes for metagenomic binning, comparative biology and taxonomic classification.</title>
        <authorList>
            <person name="Goeker M."/>
        </authorList>
    </citation>
    <scope>NUCLEOTIDE SEQUENCE [LARGE SCALE GENOMIC DNA]</scope>
    <source>
        <strain evidence="2 3">DSM 29568</strain>
    </source>
</reference>
<dbReference type="Gene3D" id="3.40.1740.10">
    <property type="entry name" value="VC0467-like"/>
    <property type="match status" value="1"/>
</dbReference>